<feature type="domain" description="DUF6593" evidence="1">
    <location>
        <begin position="62"/>
        <end position="180"/>
    </location>
</feature>
<dbReference type="Proteomes" id="UP000287166">
    <property type="component" value="Unassembled WGS sequence"/>
</dbReference>
<reference evidence="2 3" key="1">
    <citation type="journal article" date="2018" name="Sci. Rep.">
        <title>Genome sequence of the cauliflower mushroom Sparassis crispa (Hanabiratake) and its association with beneficial usage.</title>
        <authorList>
            <person name="Kiyama R."/>
            <person name="Furutani Y."/>
            <person name="Kawaguchi K."/>
            <person name="Nakanishi T."/>
        </authorList>
    </citation>
    <scope>NUCLEOTIDE SEQUENCE [LARGE SCALE GENOMIC DNA]</scope>
</reference>
<dbReference type="Pfam" id="PF20236">
    <property type="entry name" value="DUF6593"/>
    <property type="match status" value="1"/>
</dbReference>
<sequence>MATVYGVPYFLEDQSGDLAGSEFVDLYKRISLTVRCTLRSDTHTAYMVYDMTSRGVNRGGLLVPLACLDFGAGHALGTIKVGEKEAVNMSDYLTKLSPLGSSKQRKFVASDGQEYRWKWRSDADDEWTCVNSSGYHVASYSLKPAGEPQYQSSSGCVLTVEESYPHLIGELLASLTIMRHIAKYNL</sequence>
<organism evidence="2 3">
    <name type="scientific">Sparassis crispa</name>
    <dbReference type="NCBI Taxonomy" id="139825"/>
    <lineage>
        <taxon>Eukaryota</taxon>
        <taxon>Fungi</taxon>
        <taxon>Dikarya</taxon>
        <taxon>Basidiomycota</taxon>
        <taxon>Agaricomycotina</taxon>
        <taxon>Agaricomycetes</taxon>
        <taxon>Polyporales</taxon>
        <taxon>Sparassidaceae</taxon>
        <taxon>Sparassis</taxon>
    </lineage>
</organism>
<keyword evidence="3" id="KW-1185">Reference proteome</keyword>
<accession>A0A401GDN6</accession>
<dbReference type="InterPro" id="IPR046528">
    <property type="entry name" value="DUF6593"/>
</dbReference>
<name>A0A401GDN6_9APHY</name>
<protein>
    <recommendedName>
        <fullName evidence="1">DUF6593 domain-containing protein</fullName>
    </recommendedName>
</protein>
<dbReference type="InParanoid" id="A0A401GDN6"/>
<dbReference type="GeneID" id="38777211"/>
<proteinExistence type="predicted"/>
<evidence type="ECO:0000313" key="3">
    <source>
        <dbReference type="Proteomes" id="UP000287166"/>
    </source>
</evidence>
<gene>
    <name evidence="2" type="ORF">SCP_0300090</name>
</gene>
<dbReference type="RefSeq" id="XP_027611207.1">
    <property type="nucleotide sequence ID" value="XM_027755406.1"/>
</dbReference>
<comment type="caution">
    <text evidence="2">The sequence shown here is derived from an EMBL/GenBank/DDBJ whole genome shotgun (WGS) entry which is preliminary data.</text>
</comment>
<evidence type="ECO:0000313" key="2">
    <source>
        <dbReference type="EMBL" id="GBE80294.1"/>
    </source>
</evidence>
<dbReference type="OrthoDB" id="3242031at2759"/>
<evidence type="ECO:0000259" key="1">
    <source>
        <dbReference type="Pfam" id="PF20236"/>
    </source>
</evidence>
<dbReference type="EMBL" id="BFAD01000003">
    <property type="protein sequence ID" value="GBE80294.1"/>
    <property type="molecule type" value="Genomic_DNA"/>
</dbReference>
<dbReference type="AlphaFoldDB" id="A0A401GDN6"/>